<evidence type="ECO:0000313" key="2">
    <source>
        <dbReference type="Proteomes" id="UP001558101"/>
    </source>
</evidence>
<feature type="non-terminal residue" evidence="1">
    <location>
        <position position="1"/>
    </location>
</feature>
<keyword evidence="2" id="KW-1185">Reference proteome</keyword>
<dbReference type="EMBL" id="JBFQXQ010000198">
    <property type="protein sequence ID" value="MEX3175591.1"/>
    <property type="molecule type" value="Genomic_DNA"/>
</dbReference>
<accession>A0ABV3UPV8</accession>
<proteinExistence type="predicted"/>
<dbReference type="RefSeq" id="WP_368454687.1">
    <property type="nucleotide sequence ID" value="NZ_JBFQXQ010000198.1"/>
</dbReference>
<protein>
    <submittedName>
        <fullName evidence="1">Uncharacterized protein</fullName>
    </submittedName>
</protein>
<reference evidence="1 2" key="1">
    <citation type="submission" date="2024-07" db="EMBL/GenBank/DDBJ databases">
        <title>Genomes of novel Serratia strains from suburban soil.</title>
        <authorList>
            <person name="Markert E.X."/>
            <person name="Severe K."/>
            <person name="Severe L."/>
            <person name="Twing K.I."/>
            <person name="Ward L.M."/>
        </authorList>
    </citation>
    <scope>NUCLEOTIDE SEQUENCE [LARGE SCALE GENOMIC DNA]</scope>
    <source>
        <strain evidence="1 2">3C-UT</strain>
    </source>
</reference>
<organism evidence="1 2">
    <name type="scientific">Serratia quinivorans</name>
    <dbReference type="NCBI Taxonomy" id="137545"/>
    <lineage>
        <taxon>Bacteria</taxon>
        <taxon>Pseudomonadati</taxon>
        <taxon>Pseudomonadota</taxon>
        <taxon>Gammaproteobacteria</taxon>
        <taxon>Enterobacterales</taxon>
        <taxon>Yersiniaceae</taxon>
        <taxon>Serratia</taxon>
    </lineage>
</organism>
<evidence type="ECO:0000313" key="1">
    <source>
        <dbReference type="EMBL" id="MEX3175591.1"/>
    </source>
</evidence>
<dbReference type="Proteomes" id="UP001558101">
    <property type="component" value="Unassembled WGS sequence"/>
</dbReference>
<name>A0ABV3UPV8_9GAMM</name>
<sequence length="69" mass="8027">RHRAQVIYPANFITQRSPVIWSSSFVIKRLTSESVGGNPDGQYQNVLKQRLMIAKVNNWRQNSRNNSLR</sequence>
<comment type="caution">
    <text evidence="1">The sequence shown here is derived from an EMBL/GenBank/DDBJ whole genome shotgun (WGS) entry which is preliminary data.</text>
</comment>
<gene>
    <name evidence="1" type="ORF">AB4M04_26490</name>
</gene>